<evidence type="ECO:0008006" key="7">
    <source>
        <dbReference type="Google" id="ProtNLM"/>
    </source>
</evidence>
<feature type="domain" description="GTP cyclohydrolase II" evidence="3">
    <location>
        <begin position="369"/>
        <end position="514"/>
    </location>
</feature>
<organism evidence="5 6">
    <name type="scientific">Acaromyces ingoldii</name>
    <dbReference type="NCBI Taxonomy" id="215250"/>
    <lineage>
        <taxon>Eukaryota</taxon>
        <taxon>Fungi</taxon>
        <taxon>Dikarya</taxon>
        <taxon>Basidiomycota</taxon>
        <taxon>Ustilaginomycotina</taxon>
        <taxon>Exobasidiomycetes</taxon>
        <taxon>Exobasidiales</taxon>
        <taxon>Cryptobasidiaceae</taxon>
        <taxon>Acaromyces</taxon>
    </lineage>
</organism>
<evidence type="ECO:0000259" key="4">
    <source>
        <dbReference type="Pfam" id="PF12471"/>
    </source>
</evidence>
<evidence type="ECO:0000256" key="2">
    <source>
        <dbReference type="SAM" id="MobiDB-lite"/>
    </source>
</evidence>
<name>A0A316YS14_9BASI</name>
<dbReference type="RefSeq" id="XP_025379385.1">
    <property type="nucleotide sequence ID" value="XM_025521294.1"/>
</dbReference>
<protein>
    <recommendedName>
        <fullName evidence="7">GTP cyclohydrolase II</fullName>
    </recommendedName>
</protein>
<dbReference type="EMBL" id="KZ819635">
    <property type="protein sequence ID" value="PWN92187.1"/>
    <property type="molecule type" value="Genomic_DNA"/>
</dbReference>
<dbReference type="InterPro" id="IPR032677">
    <property type="entry name" value="GTP_cyclohydro_II"/>
</dbReference>
<dbReference type="AlphaFoldDB" id="A0A316YS14"/>
<dbReference type="InterPro" id="IPR036144">
    <property type="entry name" value="RibA-like_sf"/>
</dbReference>
<gene>
    <name evidence="5" type="ORF">FA10DRAFT_265989</name>
</gene>
<accession>A0A316YS14</accession>
<evidence type="ECO:0000313" key="6">
    <source>
        <dbReference type="Proteomes" id="UP000245768"/>
    </source>
</evidence>
<feature type="region of interest" description="Disordered" evidence="2">
    <location>
        <begin position="70"/>
        <end position="125"/>
    </location>
</feature>
<keyword evidence="1" id="KW-0175">Coiled coil</keyword>
<dbReference type="OrthoDB" id="57939at2759"/>
<feature type="coiled-coil region" evidence="1">
    <location>
        <begin position="12"/>
        <end position="39"/>
    </location>
</feature>
<dbReference type="Proteomes" id="UP000245768">
    <property type="component" value="Unassembled WGS sequence"/>
</dbReference>
<dbReference type="PANTHER" id="PTHR47259">
    <property type="match status" value="1"/>
</dbReference>
<dbReference type="STRING" id="215250.A0A316YS14"/>
<feature type="domain" description="GTP cyclohydrolase N-terminal" evidence="4">
    <location>
        <begin position="136"/>
        <end position="339"/>
    </location>
</feature>
<dbReference type="InParanoid" id="A0A316YS14"/>
<dbReference type="PANTHER" id="PTHR47259:SF2">
    <property type="entry name" value="URACIL-REGULATED PROTEIN 1"/>
    <property type="match status" value="1"/>
</dbReference>
<dbReference type="InterPro" id="IPR022163">
    <property type="entry name" value="GTP_CH_N"/>
</dbReference>
<dbReference type="Gene3D" id="3.40.50.10990">
    <property type="entry name" value="GTP cyclohydrolase II"/>
    <property type="match status" value="1"/>
</dbReference>
<evidence type="ECO:0000313" key="5">
    <source>
        <dbReference type="EMBL" id="PWN92187.1"/>
    </source>
</evidence>
<dbReference type="Pfam" id="PF00925">
    <property type="entry name" value="GTP_cyclohydro2"/>
    <property type="match status" value="1"/>
</dbReference>
<dbReference type="SUPFAM" id="SSF142695">
    <property type="entry name" value="RibA-like"/>
    <property type="match status" value="1"/>
</dbReference>
<feature type="compositionally biased region" description="Polar residues" evidence="2">
    <location>
        <begin position="108"/>
        <end position="125"/>
    </location>
</feature>
<dbReference type="Pfam" id="PF12471">
    <property type="entry name" value="GTP_CH_N"/>
    <property type="match status" value="1"/>
</dbReference>
<keyword evidence="6" id="KW-1185">Reference proteome</keyword>
<reference evidence="5 6" key="1">
    <citation type="journal article" date="2018" name="Mol. Biol. Evol.">
        <title>Broad Genomic Sampling Reveals a Smut Pathogenic Ancestry of the Fungal Clade Ustilaginomycotina.</title>
        <authorList>
            <person name="Kijpornyongpan T."/>
            <person name="Mondo S.J."/>
            <person name="Barry K."/>
            <person name="Sandor L."/>
            <person name="Lee J."/>
            <person name="Lipzen A."/>
            <person name="Pangilinan J."/>
            <person name="LaButti K."/>
            <person name="Hainaut M."/>
            <person name="Henrissat B."/>
            <person name="Grigoriev I.V."/>
            <person name="Spatafora J.W."/>
            <person name="Aime M.C."/>
        </authorList>
    </citation>
    <scope>NUCLEOTIDE SEQUENCE [LARGE SCALE GENOMIC DNA]</scope>
    <source>
        <strain evidence="5 6">MCA 4198</strain>
    </source>
</reference>
<evidence type="ECO:0000256" key="1">
    <source>
        <dbReference type="SAM" id="Coils"/>
    </source>
</evidence>
<proteinExistence type="predicted"/>
<evidence type="ECO:0000259" key="3">
    <source>
        <dbReference type="Pfam" id="PF00925"/>
    </source>
</evidence>
<dbReference type="GeneID" id="37043210"/>
<dbReference type="NCBIfam" id="NF005536">
    <property type="entry name" value="PRK07198.1"/>
    <property type="match status" value="1"/>
</dbReference>
<sequence length="562" mass="61386">MSAADPATTEALAKILSELNDLKLRNAQLESKVDQLHGAATLSSPSVQTRRLSTGLSPVHRPIEQFSSLGNGHALASSPPSQPLGPPLEAASILGSKSGVSNAGALPHTNNNTPDKTPETGPTKTASELQSYYSSRVILSTYPGQAGIRPLPLKWYAQDPKERGPVVASRHPNSIKIRNSIGAYGGSYSVYRALAVAVGKLNPNHRPDFTNTEPPFDIKPNPNWFTPGRIVALDPWGHLAPQLFRQEFQDGVDIRPTIAVTKAHIKMPEIDEAFKLGRIPLDNKIVVPSERLPGTPDDVDPGIEVACSKAAIDPCWYLPGIADRLGVPEGQLRRALFEDTGGMFPELLTRHDLKVFLPPIAGVTVYIFGDPKHMSDPTKEKTVRVHDQCSGSDIFGSDICTCRPYLLYGIEEAIKTAQRGGSGIVIYFAKEGRALGEVTKYLVYNARKRGTDSAAMYFKRTQNIAGVEDMRFQNIGPADVLNWLGVGRIDKFMSMSDMKYNALVSNGIEVVERQELPDHLLPTDAHVEIDAKIFAGYYSATKSFTQDELTKTVGRGWEDIDH</sequence>